<comment type="caution">
    <text evidence="3">The sequence shown here is derived from an EMBL/GenBank/DDBJ whole genome shotgun (WGS) entry which is preliminary data.</text>
</comment>
<feature type="compositionally biased region" description="Basic and acidic residues" evidence="2">
    <location>
        <begin position="151"/>
        <end position="163"/>
    </location>
</feature>
<name>A0A7C3LTU8_9BACT</name>
<dbReference type="AlphaFoldDB" id="A0A7C3LTU8"/>
<feature type="region of interest" description="Disordered" evidence="2">
    <location>
        <begin position="151"/>
        <end position="184"/>
    </location>
</feature>
<dbReference type="Gene3D" id="3.30.460.10">
    <property type="entry name" value="Beta Polymerase, domain 2"/>
    <property type="match status" value="1"/>
</dbReference>
<dbReference type="PANTHER" id="PTHR21043:SF0">
    <property type="entry name" value="MITOCHONDRIAL ASSEMBLY OF RIBOSOMAL LARGE SUBUNIT PROTEIN 1"/>
    <property type="match status" value="1"/>
</dbReference>
<comment type="similarity">
    <text evidence="1">Belongs to the Iojap/RsfS family.</text>
</comment>
<dbReference type="GO" id="GO:0090071">
    <property type="term" value="P:negative regulation of ribosome biogenesis"/>
    <property type="evidence" value="ECO:0007669"/>
    <property type="project" value="TreeGrafter"/>
</dbReference>
<dbReference type="InterPro" id="IPR043519">
    <property type="entry name" value="NT_sf"/>
</dbReference>
<accession>A0A7C3LTU8</accession>
<organism evidence="3">
    <name type="scientific">Leptospirillum ferriphilum</name>
    <dbReference type="NCBI Taxonomy" id="178606"/>
    <lineage>
        <taxon>Bacteria</taxon>
        <taxon>Pseudomonadati</taxon>
        <taxon>Nitrospirota</taxon>
        <taxon>Nitrospiria</taxon>
        <taxon>Nitrospirales</taxon>
        <taxon>Nitrospiraceae</taxon>
        <taxon>Leptospirillum</taxon>
    </lineage>
</organism>
<evidence type="ECO:0000313" key="3">
    <source>
        <dbReference type="EMBL" id="HFT94382.1"/>
    </source>
</evidence>
<gene>
    <name evidence="3" type="ORF">ENX03_10765</name>
</gene>
<dbReference type="GO" id="GO:0017148">
    <property type="term" value="P:negative regulation of translation"/>
    <property type="evidence" value="ECO:0007669"/>
    <property type="project" value="TreeGrafter"/>
</dbReference>
<dbReference type="SUPFAM" id="SSF81301">
    <property type="entry name" value="Nucleotidyltransferase"/>
    <property type="match status" value="1"/>
</dbReference>
<dbReference type="EMBL" id="DTMM01000233">
    <property type="protein sequence ID" value="HFT94382.1"/>
    <property type="molecule type" value="Genomic_DNA"/>
</dbReference>
<proteinExistence type="inferred from homology"/>
<dbReference type="GO" id="GO:0043023">
    <property type="term" value="F:ribosomal large subunit binding"/>
    <property type="evidence" value="ECO:0007669"/>
    <property type="project" value="TreeGrafter"/>
</dbReference>
<dbReference type="PANTHER" id="PTHR21043">
    <property type="entry name" value="IOJAP SUPERFAMILY ORTHOLOG"/>
    <property type="match status" value="1"/>
</dbReference>
<reference evidence="3" key="1">
    <citation type="journal article" date="2020" name="mSystems">
        <title>Genome- and Community-Level Interaction Insights into Carbon Utilization and Element Cycling Functions of Hydrothermarchaeota in Hydrothermal Sediment.</title>
        <authorList>
            <person name="Zhou Z."/>
            <person name="Liu Y."/>
            <person name="Xu W."/>
            <person name="Pan J."/>
            <person name="Luo Z.H."/>
            <person name="Li M."/>
        </authorList>
    </citation>
    <scope>NUCLEOTIDE SEQUENCE [LARGE SCALE GENOMIC DNA]</scope>
    <source>
        <strain evidence="3">SpSt-902</strain>
    </source>
</reference>
<sequence>MEHPTAESGAAPDSENAGFTTSFREFLLDREKAPRKETDAETRERAERMVRFLQEKKVHSVWLLFPGEACAYSDFLILGDVEHERHRDAVLDALDGQFSRRGEPFRAEKGSLWTLVDFNSVVIHLFLNGGRSLYRLEDLFPEAPMYVLDEEGRLHDVPPEKRPLPHMTDGGSRRPTQPLRHPSV</sequence>
<protein>
    <submittedName>
        <fullName evidence="3">RsfS/YbeB/iojap family protein</fullName>
    </submittedName>
</protein>
<dbReference type="InterPro" id="IPR004394">
    <property type="entry name" value="Iojap/RsfS/C7orf30"/>
</dbReference>
<evidence type="ECO:0000256" key="1">
    <source>
        <dbReference type="ARBA" id="ARBA00010574"/>
    </source>
</evidence>
<evidence type="ECO:0000256" key="2">
    <source>
        <dbReference type="SAM" id="MobiDB-lite"/>
    </source>
</evidence>
<dbReference type="Pfam" id="PF02410">
    <property type="entry name" value="RsfS"/>
    <property type="match status" value="1"/>
</dbReference>